<reference evidence="3 4" key="1">
    <citation type="submission" date="2020-06" db="EMBL/GenBank/DDBJ databases">
        <title>Transcriptomic and genomic resources for Thalictrum thalictroides and T. hernandezii: Facilitating candidate gene discovery in an emerging model plant lineage.</title>
        <authorList>
            <person name="Arias T."/>
            <person name="Riano-Pachon D.M."/>
            <person name="Di Stilio V.S."/>
        </authorList>
    </citation>
    <scope>NUCLEOTIDE SEQUENCE [LARGE SCALE GENOMIC DNA]</scope>
    <source>
        <strain evidence="4">cv. WT478/WT964</strain>
        <tissue evidence="3">Leaves</tissue>
    </source>
</reference>
<keyword evidence="4" id="KW-1185">Reference proteome</keyword>
<feature type="region of interest" description="Disordered" evidence="1">
    <location>
        <begin position="24"/>
        <end position="54"/>
    </location>
</feature>
<proteinExistence type="predicted"/>
<protein>
    <submittedName>
        <fullName evidence="3">Uncharacterized protein</fullName>
    </submittedName>
</protein>
<dbReference type="EMBL" id="JABWDY010025507">
    <property type="protein sequence ID" value="KAF5189409.1"/>
    <property type="molecule type" value="Genomic_DNA"/>
</dbReference>
<feature type="transmembrane region" description="Helical" evidence="2">
    <location>
        <begin position="69"/>
        <end position="88"/>
    </location>
</feature>
<comment type="caution">
    <text evidence="3">The sequence shown here is derived from an EMBL/GenBank/DDBJ whole genome shotgun (WGS) entry which is preliminary data.</text>
</comment>
<keyword evidence="2" id="KW-0812">Transmembrane</keyword>
<keyword evidence="2" id="KW-0472">Membrane</keyword>
<evidence type="ECO:0000313" key="3">
    <source>
        <dbReference type="EMBL" id="KAF5189409.1"/>
    </source>
</evidence>
<gene>
    <name evidence="3" type="ORF">FRX31_021006</name>
</gene>
<evidence type="ECO:0000256" key="2">
    <source>
        <dbReference type="SAM" id="Phobius"/>
    </source>
</evidence>
<organism evidence="3 4">
    <name type="scientific">Thalictrum thalictroides</name>
    <name type="common">Rue-anemone</name>
    <name type="synonym">Anemone thalictroides</name>
    <dbReference type="NCBI Taxonomy" id="46969"/>
    <lineage>
        <taxon>Eukaryota</taxon>
        <taxon>Viridiplantae</taxon>
        <taxon>Streptophyta</taxon>
        <taxon>Embryophyta</taxon>
        <taxon>Tracheophyta</taxon>
        <taxon>Spermatophyta</taxon>
        <taxon>Magnoliopsida</taxon>
        <taxon>Ranunculales</taxon>
        <taxon>Ranunculaceae</taxon>
        <taxon>Thalictroideae</taxon>
        <taxon>Thalictrum</taxon>
    </lineage>
</organism>
<keyword evidence="2" id="KW-1133">Transmembrane helix</keyword>
<sequence>MGRGYGARHVLWANNHPWLYNRGRSQARSVSRGRGKSRKPNSGPPERQKHNQAPANVFFFPPRMSVPHLILFLLLIFLHPLPLLLLSLKEILLQLPFKRRGPHGLNWQKV</sequence>
<evidence type="ECO:0000313" key="4">
    <source>
        <dbReference type="Proteomes" id="UP000554482"/>
    </source>
</evidence>
<dbReference type="AlphaFoldDB" id="A0A7J6VWC2"/>
<evidence type="ECO:0000256" key="1">
    <source>
        <dbReference type="SAM" id="MobiDB-lite"/>
    </source>
</evidence>
<dbReference type="Proteomes" id="UP000554482">
    <property type="component" value="Unassembled WGS sequence"/>
</dbReference>
<name>A0A7J6VWC2_THATH</name>
<accession>A0A7J6VWC2</accession>